<dbReference type="OrthoDB" id="8428274at2"/>
<dbReference type="InterPro" id="IPR016208">
    <property type="entry name" value="Ald_Oxase/xanthine_DH-like"/>
</dbReference>
<accession>A0A371X1T6</accession>
<evidence type="ECO:0000259" key="1">
    <source>
        <dbReference type="SMART" id="SM01008"/>
    </source>
</evidence>
<dbReference type="SUPFAM" id="SSF54665">
    <property type="entry name" value="CO dehydrogenase molybdoprotein N-domain-like"/>
    <property type="match status" value="1"/>
</dbReference>
<proteinExistence type="predicted"/>
<dbReference type="InterPro" id="IPR037165">
    <property type="entry name" value="AldOxase/xan_DH_Mopterin-bd_sf"/>
</dbReference>
<dbReference type="Proteomes" id="UP000264310">
    <property type="component" value="Unassembled WGS sequence"/>
</dbReference>
<feature type="domain" description="Aldehyde oxidase/xanthine dehydrogenase a/b hammerhead" evidence="1">
    <location>
        <begin position="37"/>
        <end position="143"/>
    </location>
</feature>
<comment type="caution">
    <text evidence="2">The sequence shown here is derived from an EMBL/GenBank/DDBJ whole genome shotgun (WGS) entry which is preliminary data.</text>
</comment>
<sequence length="737" mass="78330">MAEWTMDEPVGETRLDNSVQGLLGKPLDRIEGRLKVSGTAAYTLDEPVEGRLAHAYAICAPVGHGRVAGFDVEAAREMPGVIDVIVEDERIARETGGFFDGWMMQGNGVIDHYGQSLGLVVAETFEQARAAAHAVTVRTEEAEGRYDADRLAHEAEPVPADARLPDATVGDLDAGMAQGVHSVDAVYSTPSMVHAAMEPHAAIAEWKGKDLVVHTSAQLLEIARQMLADALKIDADRVRVVSRYVGGGFGGKGGIGVEGVLAAIAAERTGRPVRLAMTRRQLFHIVYRRSETRQRLRLACDASGRLTAIGQDSIVSQRPERSNFEPVALGSLALYAGANRRFTTKLLTLDLPETGPVRAPGEAVGMLGLECAMDELAEKAGIDPVEFRRINEPDRDLTRDRPFSARALIECLDEGARRFGWEKRKAKPASTREGDWLIGHGVASAIRVNLLAKASAALRIDRTGEITVESSMTDIGTGSYTILAQIAAESLGVPMDRVAVKLGDTAYPNGFGSGGSMGAASAGSAVALAAEDAVKELARRMGVPAAEMTLKDGYAIAANRRVAIADLVSDEPIEASGTIQPGTMSKTYDQAAYGGHFVEVAVNAVTGETRVRRVTSVFAAGRILNAKTARSQMIGGIIWGIGNALMEDAVTDARTGQFVNNDLAEYHVPVNADIPHLDVSFLDEEDDKTNPLKIKGIGELGISGVGAAVNNAVYNATGIRVRSFPVTLDKLIAGLPG</sequence>
<dbReference type="InterPro" id="IPR046867">
    <property type="entry name" value="AldOxase/xan_DH_MoCoBD2"/>
</dbReference>
<dbReference type="InterPro" id="IPR000674">
    <property type="entry name" value="Ald_Oxase/Xan_DH_a/b"/>
</dbReference>
<evidence type="ECO:0000313" key="2">
    <source>
        <dbReference type="EMBL" id="RFC63182.1"/>
    </source>
</evidence>
<dbReference type="Pfam" id="PF02738">
    <property type="entry name" value="MoCoBD_1"/>
    <property type="match status" value="1"/>
</dbReference>
<dbReference type="Gene3D" id="3.30.365.10">
    <property type="entry name" value="Aldehyde oxidase/xanthine dehydrogenase, molybdopterin binding domain"/>
    <property type="match status" value="4"/>
</dbReference>
<reference evidence="2 3" key="1">
    <citation type="submission" date="2018-08" db="EMBL/GenBank/DDBJ databases">
        <title>Fulvimarina sp. 85, whole genome shotgun sequence.</title>
        <authorList>
            <person name="Tuo L."/>
        </authorList>
    </citation>
    <scope>NUCLEOTIDE SEQUENCE [LARGE SCALE GENOMIC DNA]</scope>
    <source>
        <strain evidence="2 3">85</strain>
    </source>
</reference>
<keyword evidence="3" id="KW-1185">Reference proteome</keyword>
<dbReference type="Pfam" id="PF20256">
    <property type="entry name" value="MoCoBD_2"/>
    <property type="match status" value="1"/>
</dbReference>
<dbReference type="PANTHER" id="PTHR11908">
    <property type="entry name" value="XANTHINE DEHYDROGENASE"/>
    <property type="match status" value="1"/>
</dbReference>
<dbReference type="GO" id="GO:0016491">
    <property type="term" value="F:oxidoreductase activity"/>
    <property type="evidence" value="ECO:0007669"/>
    <property type="project" value="InterPro"/>
</dbReference>
<name>A0A371X1T6_9HYPH</name>
<dbReference type="Pfam" id="PF01315">
    <property type="entry name" value="Ald_Xan_dh_C"/>
    <property type="match status" value="1"/>
</dbReference>
<dbReference type="PANTHER" id="PTHR11908:SF123">
    <property type="entry name" value="ALDEHYDE OXIDOREDUCTASE MOLYBDENUM-BINDING SUBUNIT PAOC"/>
    <property type="match status" value="1"/>
</dbReference>
<dbReference type="InterPro" id="IPR036856">
    <property type="entry name" value="Ald_Oxase/Xan_DH_a/b_sf"/>
</dbReference>
<gene>
    <name evidence="2" type="ORF">DYI37_14130</name>
</gene>
<dbReference type="AlphaFoldDB" id="A0A371X1T6"/>
<dbReference type="Gene3D" id="3.90.1170.50">
    <property type="entry name" value="Aldehyde oxidase/xanthine dehydrogenase, a/b hammerhead"/>
    <property type="match status" value="1"/>
</dbReference>
<dbReference type="GO" id="GO:0005506">
    <property type="term" value="F:iron ion binding"/>
    <property type="evidence" value="ECO:0007669"/>
    <property type="project" value="InterPro"/>
</dbReference>
<evidence type="ECO:0000313" key="3">
    <source>
        <dbReference type="Proteomes" id="UP000264310"/>
    </source>
</evidence>
<dbReference type="SMART" id="SM01008">
    <property type="entry name" value="Ald_Xan_dh_C"/>
    <property type="match status" value="1"/>
</dbReference>
<dbReference type="RefSeq" id="WP_116683995.1">
    <property type="nucleotide sequence ID" value="NZ_QURL01000005.1"/>
</dbReference>
<dbReference type="InterPro" id="IPR008274">
    <property type="entry name" value="AldOxase/xan_DH_MoCoBD1"/>
</dbReference>
<protein>
    <submittedName>
        <fullName evidence="2">Xanthine dehydrogenase family protein molybdopterin-binding subunit</fullName>
    </submittedName>
</protein>
<dbReference type="SUPFAM" id="SSF56003">
    <property type="entry name" value="Molybdenum cofactor-binding domain"/>
    <property type="match status" value="1"/>
</dbReference>
<organism evidence="2 3">
    <name type="scientific">Fulvimarina endophytica</name>
    <dbReference type="NCBI Taxonomy" id="2293836"/>
    <lineage>
        <taxon>Bacteria</taxon>
        <taxon>Pseudomonadati</taxon>
        <taxon>Pseudomonadota</taxon>
        <taxon>Alphaproteobacteria</taxon>
        <taxon>Hyphomicrobiales</taxon>
        <taxon>Aurantimonadaceae</taxon>
        <taxon>Fulvimarina</taxon>
    </lineage>
</organism>
<dbReference type="EMBL" id="QURL01000005">
    <property type="protein sequence ID" value="RFC63182.1"/>
    <property type="molecule type" value="Genomic_DNA"/>
</dbReference>